<dbReference type="PROSITE" id="PS50600">
    <property type="entry name" value="ULP_PROTEASE"/>
    <property type="match status" value="1"/>
</dbReference>
<keyword evidence="2" id="KW-0378">Hydrolase</keyword>
<dbReference type="PANTHER" id="PTHR46468:SF1">
    <property type="entry name" value="SENTRIN-SPECIFIC PROTEASE 8"/>
    <property type="match status" value="1"/>
</dbReference>
<evidence type="ECO:0000256" key="1">
    <source>
        <dbReference type="ARBA" id="ARBA00022670"/>
    </source>
</evidence>
<dbReference type="InterPro" id="IPR038765">
    <property type="entry name" value="Papain-like_cys_pep_sf"/>
</dbReference>
<organism evidence="6 7">
    <name type="scientific">Paracidovorax anthurii</name>
    <dbReference type="NCBI Taxonomy" id="78229"/>
    <lineage>
        <taxon>Bacteria</taxon>
        <taxon>Pseudomonadati</taxon>
        <taxon>Pseudomonadota</taxon>
        <taxon>Betaproteobacteria</taxon>
        <taxon>Burkholderiales</taxon>
        <taxon>Comamonadaceae</taxon>
        <taxon>Paracidovorax</taxon>
    </lineage>
</organism>
<feature type="region of interest" description="Disordered" evidence="4">
    <location>
        <begin position="168"/>
        <end position="195"/>
    </location>
</feature>
<feature type="region of interest" description="Disordered" evidence="4">
    <location>
        <begin position="314"/>
        <end position="344"/>
    </location>
</feature>
<dbReference type="AlphaFoldDB" id="A0A328YSC2"/>
<feature type="region of interest" description="Disordered" evidence="4">
    <location>
        <begin position="1"/>
        <end position="42"/>
    </location>
</feature>
<dbReference type="OrthoDB" id="5997721at2"/>
<reference evidence="6 7" key="1">
    <citation type="submission" date="2018-06" db="EMBL/GenBank/DDBJ databases">
        <title>Genomic Encyclopedia of Archaeal and Bacterial Type Strains, Phase II (KMG-II): from individual species to whole genera.</title>
        <authorList>
            <person name="Goeker M."/>
        </authorList>
    </citation>
    <scope>NUCLEOTIDE SEQUENCE [LARGE SCALE GENOMIC DNA]</scope>
    <source>
        <strain evidence="6 7">CFPB 3232</strain>
    </source>
</reference>
<proteinExistence type="predicted"/>
<accession>A0A328YSC2</accession>
<evidence type="ECO:0000313" key="7">
    <source>
        <dbReference type="Proteomes" id="UP000248856"/>
    </source>
</evidence>
<dbReference type="PANTHER" id="PTHR46468">
    <property type="entry name" value="SENTRIN-SPECIFIC PROTEASE 8"/>
    <property type="match status" value="1"/>
</dbReference>
<dbReference type="Pfam" id="PF02902">
    <property type="entry name" value="Peptidase_C48"/>
    <property type="match status" value="1"/>
</dbReference>
<dbReference type="GO" id="GO:0019784">
    <property type="term" value="F:deNEDDylase activity"/>
    <property type="evidence" value="ECO:0007669"/>
    <property type="project" value="InterPro"/>
</dbReference>
<evidence type="ECO:0000256" key="2">
    <source>
        <dbReference type="ARBA" id="ARBA00022801"/>
    </source>
</evidence>
<feature type="region of interest" description="Disordered" evidence="4">
    <location>
        <begin position="553"/>
        <end position="581"/>
    </location>
</feature>
<gene>
    <name evidence="6" type="ORF">AX018_105615</name>
</gene>
<sequence length="581" mass="63727">MDFPAFRTGSNHRLPASRSGPENPPADRAGPSGKSVPGHPLHSALAPRQVSHAHLDSTANRARAPAPLPRIHNSYQDLMGILTRYGNGEDFAALKKTFPGIRGYLTTSGEVPASSAGKRLLRDLDASQIDYLRTHVLRRIDHCNSDPGTKDFLIKSFEKSVQAAREAKAEMQKQEQSWNHSTAKPKTSKSKSPIQRRFFENPNALLKLAHDFSNASLSFSRVCALNDVSESFLQRLINQDTGELTDKGEEFLSNFEKPIQAAFRADIQGSLQTKTEPPPDQHAAHTVLQREDSYPASSFFSGVSEEWRRMGYEAAPDSPGQEVTQPWHADRHGGLQMPAERPATPAANPAWITVDDLPSPQGAGPRLGKVTSNSWLGGEHLLAYTEALARQWKGQPHAERLNVADPLQVAQLISGTGKQKNDVLRHLLKGQDTIVFLPINDPQAHWSLLVIDRRTNEALHYDSSWPPQGARDVVHTRQYQLAQSAAMAMGIHTPVRGMPIAQQRDRHSCGDHVLTGIGTLAQRVIDGTFHHAGGTDLSAIAPDRGHIAGVLASAEDSHAGSRVRPAPEPPIDREKKKPRWG</sequence>
<feature type="domain" description="Ubiquitin-like protease family profile" evidence="5">
    <location>
        <begin position="350"/>
        <end position="520"/>
    </location>
</feature>
<dbReference type="GO" id="GO:0006508">
    <property type="term" value="P:proteolysis"/>
    <property type="evidence" value="ECO:0007669"/>
    <property type="project" value="UniProtKB-KW"/>
</dbReference>
<keyword evidence="1 6" id="KW-0645">Protease</keyword>
<feature type="compositionally biased region" description="Low complexity" evidence="4">
    <location>
        <begin position="181"/>
        <end position="193"/>
    </location>
</feature>
<keyword evidence="3" id="KW-0788">Thiol protease</keyword>
<name>A0A328YSC2_9BURK</name>
<evidence type="ECO:0000313" key="6">
    <source>
        <dbReference type="EMBL" id="RAR76033.1"/>
    </source>
</evidence>
<dbReference type="InterPro" id="IPR044613">
    <property type="entry name" value="Nep1/2-like"/>
</dbReference>
<evidence type="ECO:0000256" key="3">
    <source>
        <dbReference type="ARBA" id="ARBA00022807"/>
    </source>
</evidence>
<dbReference type="InterPro" id="IPR003653">
    <property type="entry name" value="Peptidase_C48_C"/>
</dbReference>
<comment type="caution">
    <text evidence="6">The sequence shown here is derived from an EMBL/GenBank/DDBJ whole genome shotgun (WGS) entry which is preliminary data.</text>
</comment>
<dbReference type="GO" id="GO:0000338">
    <property type="term" value="P:protein deneddylation"/>
    <property type="evidence" value="ECO:0007669"/>
    <property type="project" value="TreeGrafter"/>
</dbReference>
<keyword evidence="7" id="KW-1185">Reference proteome</keyword>
<dbReference type="Gene3D" id="3.40.395.10">
    <property type="entry name" value="Adenoviral Proteinase, Chain A"/>
    <property type="match status" value="1"/>
</dbReference>
<evidence type="ECO:0000259" key="5">
    <source>
        <dbReference type="PROSITE" id="PS50600"/>
    </source>
</evidence>
<dbReference type="RefSeq" id="WP_111881259.1">
    <property type="nucleotide sequence ID" value="NZ_CBCSGC010000079.1"/>
</dbReference>
<dbReference type="Proteomes" id="UP000248856">
    <property type="component" value="Unassembled WGS sequence"/>
</dbReference>
<dbReference type="GO" id="GO:0008234">
    <property type="term" value="F:cysteine-type peptidase activity"/>
    <property type="evidence" value="ECO:0007669"/>
    <property type="project" value="UniProtKB-KW"/>
</dbReference>
<evidence type="ECO:0000256" key="4">
    <source>
        <dbReference type="SAM" id="MobiDB-lite"/>
    </source>
</evidence>
<dbReference type="EMBL" id="QLTA01000056">
    <property type="protein sequence ID" value="RAR76033.1"/>
    <property type="molecule type" value="Genomic_DNA"/>
</dbReference>
<dbReference type="SUPFAM" id="SSF54001">
    <property type="entry name" value="Cysteine proteinases"/>
    <property type="match status" value="1"/>
</dbReference>
<protein>
    <submittedName>
        <fullName evidence="6">Ulp1 family protease catalytic subunit</fullName>
    </submittedName>
</protein>